<dbReference type="PROSITE" id="PS51900">
    <property type="entry name" value="CB"/>
    <property type="match status" value="1"/>
</dbReference>
<accession>A0A2T1E9I0</accession>
<dbReference type="Pfam" id="PF00589">
    <property type="entry name" value="Phage_integrase"/>
    <property type="match status" value="1"/>
</dbReference>
<dbReference type="Proteomes" id="UP000239576">
    <property type="component" value="Unassembled WGS sequence"/>
</dbReference>
<keyword evidence="2 4" id="KW-0238">DNA-binding</keyword>
<evidence type="ECO:0000256" key="1">
    <source>
        <dbReference type="ARBA" id="ARBA00022908"/>
    </source>
</evidence>
<dbReference type="GO" id="GO:0006310">
    <property type="term" value="P:DNA recombination"/>
    <property type="evidence" value="ECO:0007669"/>
    <property type="project" value="UniProtKB-KW"/>
</dbReference>
<dbReference type="RefSeq" id="WP_106256403.1">
    <property type="nucleotide sequence ID" value="NZ_CAWNSW010000155.1"/>
</dbReference>
<evidence type="ECO:0000313" key="8">
    <source>
        <dbReference type="Proteomes" id="UP000239576"/>
    </source>
</evidence>
<reference evidence="8" key="1">
    <citation type="submission" date="2018-02" db="EMBL/GenBank/DDBJ databases">
        <authorList>
            <person name="Moore K."/>
            <person name="Momper L."/>
        </authorList>
    </citation>
    <scope>NUCLEOTIDE SEQUENCE [LARGE SCALE GENOMIC DNA]</scope>
    <source>
        <strain evidence="8">ULC18</strain>
    </source>
</reference>
<gene>
    <name evidence="7" type="ORF">C7B82_11315</name>
</gene>
<dbReference type="GO" id="GO:0015074">
    <property type="term" value="P:DNA integration"/>
    <property type="evidence" value="ECO:0007669"/>
    <property type="project" value="UniProtKB-KW"/>
</dbReference>
<protein>
    <submittedName>
        <fullName evidence="7">Integron integrase</fullName>
    </submittedName>
</protein>
<dbReference type="GO" id="GO:0003677">
    <property type="term" value="F:DNA binding"/>
    <property type="evidence" value="ECO:0007669"/>
    <property type="project" value="UniProtKB-UniRule"/>
</dbReference>
<comment type="caution">
    <text evidence="7">The sequence shown here is derived from an EMBL/GenBank/DDBJ whole genome shotgun (WGS) entry which is preliminary data.</text>
</comment>
<sequence length="254" mass="29804">MEPRPRKLLDQLRDVIRLKHYAYRTEETYVQWVRRFILFHEKRHPREMGRAEIEAFLTHLAVQEQVAASTQNQALNAILFLYRAVLKLEVSEVKAIRAKRTQYLLTVLTKAEAQAVMQQICGVQQLVVKLLYGSGLQLCEGLRLRVKDIDFAQQQILVRDGKGSKSRVTMLPTSVSEELCDHLVRVKRQHQEDLGQDFGAVTLPYALDRKYPKANRGWVWQFVFPSSQIAKDPRGELMCRYHLHEFHWCQFRCR</sequence>
<dbReference type="Gene3D" id="1.10.150.130">
    <property type="match status" value="1"/>
</dbReference>
<dbReference type="InterPro" id="IPR044068">
    <property type="entry name" value="CB"/>
</dbReference>
<dbReference type="InterPro" id="IPR011010">
    <property type="entry name" value="DNA_brk_join_enz"/>
</dbReference>
<dbReference type="InterPro" id="IPR013762">
    <property type="entry name" value="Integrase-like_cat_sf"/>
</dbReference>
<proteinExistence type="predicted"/>
<name>A0A2T1E9I0_9CYAN</name>
<keyword evidence="8" id="KW-1185">Reference proteome</keyword>
<keyword evidence="3" id="KW-0233">DNA recombination</keyword>
<evidence type="ECO:0000256" key="2">
    <source>
        <dbReference type="ARBA" id="ARBA00023125"/>
    </source>
</evidence>
<dbReference type="Gene3D" id="1.10.443.10">
    <property type="entry name" value="Intergrase catalytic core"/>
    <property type="match status" value="1"/>
</dbReference>
<dbReference type="AlphaFoldDB" id="A0A2T1E9I0"/>
<dbReference type="EMBL" id="PVWK01000062">
    <property type="protein sequence ID" value="PSB29409.1"/>
    <property type="molecule type" value="Genomic_DNA"/>
</dbReference>
<reference evidence="7 8" key="2">
    <citation type="submission" date="2018-03" db="EMBL/GenBank/DDBJ databases">
        <title>The ancient ancestry and fast evolution of plastids.</title>
        <authorList>
            <person name="Moore K.R."/>
            <person name="Magnabosco C."/>
            <person name="Momper L."/>
            <person name="Gold D.A."/>
            <person name="Bosak T."/>
            <person name="Fournier G.P."/>
        </authorList>
    </citation>
    <scope>NUCLEOTIDE SEQUENCE [LARGE SCALE GENOMIC DNA]</scope>
    <source>
        <strain evidence="7 8">ULC18</strain>
    </source>
</reference>
<evidence type="ECO:0000256" key="4">
    <source>
        <dbReference type="PROSITE-ProRule" id="PRU01248"/>
    </source>
</evidence>
<evidence type="ECO:0000256" key="3">
    <source>
        <dbReference type="ARBA" id="ARBA00023172"/>
    </source>
</evidence>
<dbReference type="InterPro" id="IPR010998">
    <property type="entry name" value="Integrase_recombinase_N"/>
</dbReference>
<dbReference type="InterPro" id="IPR004107">
    <property type="entry name" value="Integrase_SAM-like_N"/>
</dbReference>
<evidence type="ECO:0000259" key="5">
    <source>
        <dbReference type="PROSITE" id="PS51898"/>
    </source>
</evidence>
<evidence type="ECO:0000259" key="6">
    <source>
        <dbReference type="PROSITE" id="PS51900"/>
    </source>
</evidence>
<organism evidence="7 8">
    <name type="scientific">Stenomitos frigidus ULC18</name>
    <dbReference type="NCBI Taxonomy" id="2107698"/>
    <lineage>
        <taxon>Bacteria</taxon>
        <taxon>Bacillati</taxon>
        <taxon>Cyanobacteriota</taxon>
        <taxon>Cyanophyceae</taxon>
        <taxon>Leptolyngbyales</taxon>
        <taxon>Leptolyngbyaceae</taxon>
        <taxon>Stenomitos</taxon>
    </lineage>
</organism>
<dbReference type="Pfam" id="PF13495">
    <property type="entry name" value="Phage_int_SAM_4"/>
    <property type="match status" value="1"/>
</dbReference>
<dbReference type="SUPFAM" id="SSF56349">
    <property type="entry name" value="DNA breaking-rejoining enzymes"/>
    <property type="match status" value="1"/>
</dbReference>
<dbReference type="InterPro" id="IPR002104">
    <property type="entry name" value="Integrase_catalytic"/>
</dbReference>
<dbReference type="PROSITE" id="PS51898">
    <property type="entry name" value="TYR_RECOMBINASE"/>
    <property type="match status" value="1"/>
</dbReference>
<feature type="domain" description="Core-binding (CB)" evidence="6">
    <location>
        <begin position="1"/>
        <end position="86"/>
    </location>
</feature>
<dbReference type="InterPro" id="IPR011946">
    <property type="entry name" value="Integrase_integron-type"/>
</dbReference>
<feature type="domain" description="Tyr recombinase" evidence="5">
    <location>
        <begin position="103"/>
        <end position="254"/>
    </location>
</feature>
<keyword evidence="1" id="KW-0229">DNA integration</keyword>
<evidence type="ECO:0000313" key="7">
    <source>
        <dbReference type="EMBL" id="PSB29409.1"/>
    </source>
</evidence>
<dbReference type="NCBIfam" id="TIGR02249">
    <property type="entry name" value="integrase_gron"/>
    <property type="match status" value="1"/>
</dbReference>
<dbReference type="OrthoDB" id="9784359at2"/>